<evidence type="ECO:0000313" key="1">
    <source>
        <dbReference type="EMBL" id="AIB07055.1"/>
    </source>
</evidence>
<proteinExistence type="predicted"/>
<dbReference type="OrthoDB" id="19169at10239"/>
<sequence>MKDELKELLTVATTGKGVVDGIQLNHSAWPEVLYITSVHPGFSAVHEDGQEYNYQYIPMSVKKANKQNDLSQDYSFTIQDLNEVVGVYLDLIPLETDEKVSVILRTFVYREDGSVSDIQDGPYTLEAGDITTTSQGCTFTASPPITNFAGTGEIFTFERFPSLLAYAI</sequence>
<keyword evidence="2" id="KW-1185">Reference proteome</keyword>
<reference evidence="1 2" key="1">
    <citation type="submission" date="2014-07" db="EMBL/GenBank/DDBJ databases">
        <title>The genome sequence of Salmonella phage 9NA shows that it represents an unstudied type of tailed phage.</title>
        <authorList>
            <person name="Casjens S.R."/>
            <person name="Leavitt J.C."/>
            <person name="Hatfull G.F."/>
            <person name="Hendrix R.W."/>
        </authorList>
    </citation>
    <scope>NUCLEOTIDE SEQUENCE [LARGE SCALE GENOMIC DNA]</scope>
</reference>
<dbReference type="RefSeq" id="YP_009101222.1">
    <property type="nucleotide sequence ID" value="NC_025443.1"/>
</dbReference>
<name>A0A060DAL4_9CAUD</name>
<dbReference type="Proteomes" id="UP000026985">
    <property type="component" value="Segment"/>
</dbReference>
<dbReference type="EMBL" id="KJ802832">
    <property type="protein sequence ID" value="AIB07055.1"/>
    <property type="molecule type" value="Genomic_DNA"/>
</dbReference>
<gene>
    <name evidence="1" type="ORF">9NA_052</name>
</gene>
<organism evidence="1 2">
    <name type="scientific">Salmonella phage 9NA</name>
    <dbReference type="NCBI Taxonomy" id="1113547"/>
    <lineage>
        <taxon>Viruses</taxon>
        <taxon>Duplodnaviria</taxon>
        <taxon>Heunggongvirae</taxon>
        <taxon>Uroviricota</taxon>
        <taxon>Caudoviricetes</taxon>
        <taxon>Nonanavirus</taxon>
        <taxon>Nonanavirus nv9NA</taxon>
    </lineage>
</organism>
<evidence type="ECO:0000313" key="2">
    <source>
        <dbReference type="Proteomes" id="UP000026985"/>
    </source>
</evidence>
<protein>
    <submittedName>
        <fullName evidence="1">Uncharacterized protein</fullName>
    </submittedName>
</protein>
<accession>A0A060DAL4</accession>
<dbReference type="KEGG" id="vg:22110910"/>